<dbReference type="Proteomes" id="UP000007800">
    <property type="component" value="Unassembled WGS sequence"/>
</dbReference>
<reference evidence="2 3" key="1">
    <citation type="submission" date="2008-07" db="EMBL/GenBank/DDBJ databases">
        <authorList>
            <person name="El-Sayed N."/>
            <person name="Caler E."/>
            <person name="Inman J."/>
            <person name="Amedeo P."/>
            <person name="Hass B."/>
            <person name="Wortman J."/>
        </authorList>
    </citation>
    <scope>NUCLEOTIDE SEQUENCE [LARGE SCALE GENOMIC DNA]</scope>
    <source>
        <strain evidence="3">ATCC 50983 / TXsc</strain>
    </source>
</reference>
<protein>
    <submittedName>
        <fullName evidence="2">Uncharacterized protein</fullName>
    </submittedName>
</protein>
<feature type="compositionally biased region" description="Low complexity" evidence="1">
    <location>
        <begin position="436"/>
        <end position="453"/>
    </location>
</feature>
<gene>
    <name evidence="2" type="ORF">Pmar_PMAR020478</name>
</gene>
<evidence type="ECO:0000313" key="3">
    <source>
        <dbReference type="Proteomes" id="UP000007800"/>
    </source>
</evidence>
<keyword evidence="3" id="KW-1185">Reference proteome</keyword>
<sequence>MSRIYNIDFDLPEAHESIPLDDTKDATESFHTSKVLDRSLSLLLDMEDFWTPLRWQSAADPPVKMLKAVGKKPSSSTSVDLIGLFDSPPSTRQEEDIDDGFELPNNSLLARMLIRTDLSIKETVEMWFPRHPHMHQMPLPVVEPPLSLLMSISSSHRRTPLPRLDEPLIPVLSSAPTTPASQSNPQVVYPYDPQRFPVRYSDDLRLELDILEPLRPVKGLDLNDFYRLIEDTSVTPSLGIEPAPLDYAGLSTQTPSASSMWHTVNPVYKMMTTLKLLIEGLDDPCLRSSSTTKKRRIDEDFSPSPIAASGSSNHLVCTRMDDDLEDLKIREDERYQDIPLEMNSQQPHYFDYDDPMTGISYISLADEIEEMHPLISELSSHSPSEGGWDVDDVLEDPPCTAIVPYRGPPVPIGDWAIDYLAAEDYLPHMMISGTSESYMSTSGSSDESSTITTPSQDEHSTSSDDDDEDEHESISDLSLESEESIYIAESTDTDDPDASLECMTEVSECVSSFTEDPRTAWLSEIALERERQAMAVCDDRRHDEPAPAESCTQIQVYRGGGQVETPVLRYREELGDAPGYFGCADYSKVMSALCRKEHVIALPNVDSTTTTNTTLALLDYTDLDVYEPGRLAIPAPLGYGYDELDIEDLDCDTEQSDFDDGTSPSVVRT</sequence>
<feature type="region of interest" description="Disordered" evidence="1">
    <location>
        <begin position="288"/>
        <end position="309"/>
    </location>
</feature>
<evidence type="ECO:0000313" key="2">
    <source>
        <dbReference type="EMBL" id="EER07315.1"/>
    </source>
</evidence>
<evidence type="ECO:0000256" key="1">
    <source>
        <dbReference type="SAM" id="MobiDB-lite"/>
    </source>
</evidence>
<feature type="region of interest" description="Disordered" evidence="1">
    <location>
        <begin position="436"/>
        <end position="483"/>
    </location>
</feature>
<dbReference type="EMBL" id="GG679899">
    <property type="protein sequence ID" value="EER07315.1"/>
    <property type="molecule type" value="Genomic_DNA"/>
</dbReference>
<dbReference type="AlphaFoldDB" id="C5L753"/>
<name>C5L753_PERM5</name>
<organism evidence="3">
    <name type="scientific">Perkinsus marinus (strain ATCC 50983 / TXsc)</name>
    <dbReference type="NCBI Taxonomy" id="423536"/>
    <lineage>
        <taxon>Eukaryota</taxon>
        <taxon>Sar</taxon>
        <taxon>Alveolata</taxon>
        <taxon>Perkinsozoa</taxon>
        <taxon>Perkinsea</taxon>
        <taxon>Perkinsida</taxon>
        <taxon>Perkinsidae</taxon>
        <taxon>Perkinsus</taxon>
    </lineage>
</organism>
<dbReference type="GeneID" id="9060084"/>
<proteinExistence type="predicted"/>
<accession>C5L753</accession>
<dbReference type="InParanoid" id="C5L753"/>
<dbReference type="RefSeq" id="XP_002775499.1">
    <property type="nucleotide sequence ID" value="XM_002775453.1"/>
</dbReference>